<feature type="repeat" description="TPR" evidence="1">
    <location>
        <begin position="493"/>
        <end position="526"/>
    </location>
</feature>
<feature type="coiled-coil region" evidence="2">
    <location>
        <begin position="538"/>
        <end position="565"/>
    </location>
</feature>
<dbReference type="AlphaFoldDB" id="A0A2N9FIW9"/>
<dbReference type="SUPFAM" id="SSF48452">
    <property type="entry name" value="TPR-like"/>
    <property type="match status" value="2"/>
</dbReference>
<dbReference type="Gene3D" id="1.25.40.10">
    <property type="entry name" value="Tetratricopeptide repeat domain"/>
    <property type="match status" value="2"/>
</dbReference>
<accession>A0A2N9FIW9</accession>
<organism evidence="3">
    <name type="scientific">Fagus sylvatica</name>
    <name type="common">Beechnut</name>
    <dbReference type="NCBI Taxonomy" id="28930"/>
    <lineage>
        <taxon>Eukaryota</taxon>
        <taxon>Viridiplantae</taxon>
        <taxon>Streptophyta</taxon>
        <taxon>Embryophyta</taxon>
        <taxon>Tracheophyta</taxon>
        <taxon>Spermatophyta</taxon>
        <taxon>Magnoliopsida</taxon>
        <taxon>eudicotyledons</taxon>
        <taxon>Gunneridae</taxon>
        <taxon>Pentapetalae</taxon>
        <taxon>rosids</taxon>
        <taxon>fabids</taxon>
        <taxon>Fagales</taxon>
        <taxon>Fagaceae</taxon>
        <taxon>Fagus</taxon>
    </lineage>
</organism>
<dbReference type="PROSITE" id="PS50005">
    <property type="entry name" value="TPR"/>
    <property type="match status" value="1"/>
</dbReference>
<dbReference type="InterPro" id="IPR044631">
    <property type="entry name" value="ETO1-like"/>
</dbReference>
<proteinExistence type="predicted"/>
<dbReference type="InterPro" id="IPR019734">
    <property type="entry name" value="TPR_rpt"/>
</dbReference>
<protein>
    <recommendedName>
        <fullName evidence="4">Ethylene-overproduction protein 1</fullName>
    </recommendedName>
</protein>
<dbReference type="GO" id="GO:0010105">
    <property type="term" value="P:negative regulation of ethylene-activated signaling pathway"/>
    <property type="evidence" value="ECO:0007669"/>
    <property type="project" value="InterPro"/>
</dbReference>
<gene>
    <name evidence="3" type="ORF">FSB_LOCUS14743</name>
</gene>
<keyword evidence="2" id="KW-0175">Coiled coil</keyword>
<evidence type="ECO:0008006" key="4">
    <source>
        <dbReference type="Google" id="ProtNLM"/>
    </source>
</evidence>
<name>A0A2N9FIW9_FAGSY</name>
<dbReference type="PANTHER" id="PTHR44203">
    <property type="entry name" value="ETO1-RELATED"/>
    <property type="match status" value="1"/>
</dbReference>
<evidence type="ECO:0000313" key="3">
    <source>
        <dbReference type="EMBL" id="SPC86861.1"/>
    </source>
</evidence>
<reference evidence="3" key="1">
    <citation type="submission" date="2018-02" db="EMBL/GenBank/DDBJ databases">
        <authorList>
            <person name="Cohen D.B."/>
            <person name="Kent A.D."/>
        </authorList>
    </citation>
    <scope>NUCLEOTIDE SEQUENCE</scope>
</reference>
<dbReference type="EMBL" id="OIVN01000882">
    <property type="protein sequence ID" value="SPC86861.1"/>
    <property type="molecule type" value="Genomic_DNA"/>
</dbReference>
<evidence type="ECO:0000256" key="1">
    <source>
        <dbReference type="PROSITE-ProRule" id="PRU00339"/>
    </source>
</evidence>
<evidence type="ECO:0000256" key="2">
    <source>
        <dbReference type="SAM" id="Coils"/>
    </source>
</evidence>
<dbReference type="PANTHER" id="PTHR44203:SF8">
    <property type="entry name" value="ETHYLENE-OVERPRODUCTION PROTEIN 1"/>
    <property type="match status" value="1"/>
</dbReference>
<dbReference type="InterPro" id="IPR011990">
    <property type="entry name" value="TPR-like_helical_dom_sf"/>
</dbReference>
<keyword evidence="1" id="KW-0802">TPR repeat</keyword>
<sequence>MQHNIFTTMRSLKIMDGCKGTQVYALNPSGPPGGGGGGVGDKLLHHLQDHLKVNSIRSKSNRSYPAPNSTATNVVPENLLPCGLPVTDLLEPLIEPCLKSVDFVNSLADVYRRIENCPQFEKSKMYLEQCAMFKGLADPKLFRRSLRSARQHAIDVHRKVVLAACVCGRKLMRRFLIEEDEECSTSEEDGDDMSFCIGDDEIRFCCEEMKSACDVHLASLVCDMEDAMLLIEYGLEESAYLLVAACLQVFLRELPSSMHNPNVMRFFCSAEARERLAMLKLGRSSLHFTSWVGVVMIERKKNNKDAQRWFEAAAEERAMYCVGKEKMTDLKTATELDPTLTYPYKYRAVALVEEKKIGAAISEINKIVCIQAVVHHMLANDPGKSLLRFRQSLLLLRLNCQKAAMRSLRLARNHSTTEYERLVYEGWILYDTGHREEALAKAEDSIYIQRSFEAFFLKAYALADSSLDPKSSMYVIQLLEEALRCPSDGLRKGQALNNLGSVYVDCDKLDLAADCYMNALNIKHTRAHQGLARVYHLKNQRKAAYDEMTKLIEKAQNNASAYEKRSEYCDRDMAKSDLSMATQLDPLRTYPYRYRAAVLMDDHKENEAILELTRAIAFKPDLQLLHLRAAFHESMGDYVSTIQDCEGALCLDPNHSETLDLYNKARERVNEH</sequence>
<dbReference type="SMART" id="SM00028">
    <property type="entry name" value="TPR"/>
    <property type="match status" value="3"/>
</dbReference>